<dbReference type="NCBIfam" id="TIGR01462">
    <property type="entry name" value="greA"/>
    <property type="match status" value="1"/>
</dbReference>
<dbReference type="InterPro" id="IPR036805">
    <property type="entry name" value="Tscrpt_elong_fac_GreA/B_N_sf"/>
</dbReference>
<evidence type="ECO:0000259" key="11">
    <source>
        <dbReference type="Pfam" id="PF03449"/>
    </source>
</evidence>
<dbReference type="InterPro" id="IPR018151">
    <property type="entry name" value="TF_GreA/GreB_CS"/>
</dbReference>
<accession>A0A9D1Q555</accession>
<comment type="similarity">
    <text evidence="1 8 9">Belongs to the GreA/GreB family.</text>
</comment>
<keyword evidence="12" id="KW-0648">Protein biosynthesis</keyword>
<dbReference type="InterPro" id="IPR022691">
    <property type="entry name" value="Tscrpt_elong_fac_GreA/B_N"/>
</dbReference>
<protein>
    <recommendedName>
        <fullName evidence="2 8">Transcription elongation factor GreA</fullName>
    </recommendedName>
    <alternativeName>
        <fullName evidence="7 8">Transcript cleavage factor GreA</fullName>
    </alternativeName>
</protein>
<comment type="function">
    <text evidence="6 8 9">Necessary for efficient RNA polymerase transcription elongation past template-encoded arresting sites. The arresting sites in DNA have the property of trapping a certain fraction of elongating RNA polymerases that pass through, resulting in locked ternary complexes. Cleavage of the nascent transcript by cleavage factors such as GreA or GreB allows the resumption of elongation from the new 3'terminus. GreA releases sequences of 2 to 3 nucleotides.</text>
</comment>
<evidence type="ECO:0000256" key="6">
    <source>
        <dbReference type="ARBA" id="ARBA00024916"/>
    </source>
</evidence>
<dbReference type="AlphaFoldDB" id="A0A9D1Q555"/>
<comment type="caution">
    <text evidence="12">The sequence shown here is derived from an EMBL/GenBank/DDBJ whole genome shotgun (WGS) entry which is preliminary data.</text>
</comment>
<dbReference type="Pfam" id="PF03449">
    <property type="entry name" value="GreA_GreB_N"/>
    <property type="match status" value="1"/>
</dbReference>
<dbReference type="NCBIfam" id="NF001263">
    <property type="entry name" value="PRK00226.1-4"/>
    <property type="match status" value="1"/>
</dbReference>
<keyword evidence="4 8" id="KW-0238">DNA-binding</keyword>
<dbReference type="GO" id="GO:0032784">
    <property type="term" value="P:regulation of DNA-templated transcription elongation"/>
    <property type="evidence" value="ECO:0007669"/>
    <property type="project" value="UniProtKB-UniRule"/>
</dbReference>
<evidence type="ECO:0000313" key="13">
    <source>
        <dbReference type="Proteomes" id="UP000823934"/>
    </source>
</evidence>
<feature type="domain" description="Transcription elongation factor GreA/GreB N-terminal" evidence="11">
    <location>
        <begin position="5"/>
        <end position="74"/>
    </location>
</feature>
<dbReference type="FunFam" id="3.10.50.30:FF:000001">
    <property type="entry name" value="Transcription elongation factor GreA"/>
    <property type="match status" value="1"/>
</dbReference>
<dbReference type="InterPro" id="IPR001437">
    <property type="entry name" value="Tscrpt_elong_fac_GreA/B_C"/>
</dbReference>
<evidence type="ECO:0000256" key="2">
    <source>
        <dbReference type="ARBA" id="ARBA00013729"/>
    </source>
</evidence>
<evidence type="ECO:0000259" key="10">
    <source>
        <dbReference type="Pfam" id="PF01272"/>
    </source>
</evidence>
<dbReference type="GO" id="GO:0003746">
    <property type="term" value="F:translation elongation factor activity"/>
    <property type="evidence" value="ECO:0007669"/>
    <property type="project" value="UniProtKB-KW"/>
</dbReference>
<dbReference type="PROSITE" id="PS00830">
    <property type="entry name" value="GREAB_2"/>
    <property type="match status" value="1"/>
</dbReference>
<dbReference type="PANTHER" id="PTHR30437:SF4">
    <property type="entry name" value="TRANSCRIPTION ELONGATION FACTOR GREA"/>
    <property type="match status" value="1"/>
</dbReference>
<evidence type="ECO:0000256" key="8">
    <source>
        <dbReference type="HAMAP-Rule" id="MF_00105"/>
    </source>
</evidence>
<dbReference type="SUPFAM" id="SSF54534">
    <property type="entry name" value="FKBP-like"/>
    <property type="match status" value="1"/>
</dbReference>
<dbReference type="InterPro" id="IPR006359">
    <property type="entry name" value="Tscrpt_elong_fac_GreA"/>
</dbReference>
<dbReference type="FunFam" id="1.10.287.180:FF:000001">
    <property type="entry name" value="Transcription elongation factor GreA"/>
    <property type="match status" value="1"/>
</dbReference>
<evidence type="ECO:0000256" key="3">
    <source>
        <dbReference type="ARBA" id="ARBA00023015"/>
    </source>
</evidence>
<reference evidence="12" key="1">
    <citation type="journal article" date="2021" name="PeerJ">
        <title>Extensive microbial diversity within the chicken gut microbiome revealed by metagenomics and culture.</title>
        <authorList>
            <person name="Gilroy R."/>
            <person name="Ravi A."/>
            <person name="Getino M."/>
            <person name="Pursley I."/>
            <person name="Horton D.L."/>
            <person name="Alikhan N.F."/>
            <person name="Baker D."/>
            <person name="Gharbi K."/>
            <person name="Hall N."/>
            <person name="Watson M."/>
            <person name="Adriaenssens E.M."/>
            <person name="Foster-Nyarko E."/>
            <person name="Jarju S."/>
            <person name="Secka A."/>
            <person name="Antonio M."/>
            <person name="Oren A."/>
            <person name="Chaudhuri R.R."/>
            <person name="La Ragione R."/>
            <person name="Hildebrand F."/>
            <person name="Pallen M.J."/>
        </authorList>
    </citation>
    <scope>NUCLEOTIDE SEQUENCE</scope>
    <source>
        <strain evidence="12">CHK160-9182</strain>
    </source>
</reference>
<dbReference type="NCBIfam" id="NF001261">
    <property type="entry name" value="PRK00226.1-2"/>
    <property type="match status" value="1"/>
</dbReference>
<dbReference type="EMBL" id="DXHP01000009">
    <property type="protein sequence ID" value="HIW05775.1"/>
    <property type="molecule type" value="Genomic_DNA"/>
</dbReference>
<evidence type="ECO:0000256" key="4">
    <source>
        <dbReference type="ARBA" id="ARBA00023125"/>
    </source>
</evidence>
<dbReference type="GO" id="GO:0003677">
    <property type="term" value="F:DNA binding"/>
    <property type="evidence" value="ECO:0007669"/>
    <property type="project" value="UniProtKB-UniRule"/>
</dbReference>
<name>A0A9D1Q555_9GAMM</name>
<dbReference type="Pfam" id="PF01272">
    <property type="entry name" value="GreA_GreB"/>
    <property type="match status" value="1"/>
</dbReference>
<evidence type="ECO:0000256" key="1">
    <source>
        <dbReference type="ARBA" id="ARBA00008213"/>
    </source>
</evidence>
<evidence type="ECO:0000256" key="5">
    <source>
        <dbReference type="ARBA" id="ARBA00023163"/>
    </source>
</evidence>
<evidence type="ECO:0000256" key="7">
    <source>
        <dbReference type="ARBA" id="ARBA00030776"/>
    </source>
</evidence>
<evidence type="ECO:0000256" key="9">
    <source>
        <dbReference type="RuleBase" id="RU000556"/>
    </source>
</evidence>
<dbReference type="SUPFAM" id="SSF46557">
    <property type="entry name" value="GreA transcript cleavage protein, N-terminal domain"/>
    <property type="match status" value="1"/>
</dbReference>
<keyword evidence="3 8" id="KW-0805">Transcription regulation</keyword>
<organism evidence="12 13">
    <name type="scientific">Candidatus Ignatzschineria merdigallinarum</name>
    <dbReference type="NCBI Taxonomy" id="2838621"/>
    <lineage>
        <taxon>Bacteria</taxon>
        <taxon>Pseudomonadati</taxon>
        <taxon>Pseudomonadota</taxon>
        <taxon>Gammaproteobacteria</taxon>
        <taxon>Cardiobacteriales</taxon>
        <taxon>Ignatzschineriaceae</taxon>
        <taxon>Ignatzschineria</taxon>
    </lineage>
</organism>
<dbReference type="Gene3D" id="1.10.287.180">
    <property type="entry name" value="Transcription elongation factor, GreA/GreB, N-terminal domain"/>
    <property type="match status" value="1"/>
</dbReference>
<gene>
    <name evidence="8 12" type="primary">greA</name>
    <name evidence="12" type="ORF">H9889_00385</name>
</gene>
<dbReference type="Gene3D" id="3.10.50.30">
    <property type="entry name" value="Transcription elongation factor, GreA/GreB, C-terminal domain"/>
    <property type="match status" value="1"/>
</dbReference>
<evidence type="ECO:0000313" key="12">
    <source>
        <dbReference type="EMBL" id="HIW05775.1"/>
    </source>
</evidence>
<dbReference type="PIRSF" id="PIRSF006092">
    <property type="entry name" value="GreA_GreB"/>
    <property type="match status" value="1"/>
</dbReference>
<dbReference type="Proteomes" id="UP000823934">
    <property type="component" value="Unassembled WGS sequence"/>
</dbReference>
<dbReference type="NCBIfam" id="NF001264">
    <property type="entry name" value="PRK00226.1-5"/>
    <property type="match status" value="1"/>
</dbReference>
<keyword evidence="5 8" id="KW-0804">Transcription</keyword>
<sequence>MNKFPMTKMGAEALRRELDDLKQVQRPRVIESISIAREHGDLKENAEYHAAREEQSFIEGRIADYEARLSNAQVIDITEIPNSGKIIFGVTVTLFDVNEDKEVTYQIVGEHEADVKQNKLSIVSPIARALIGKELDDEVTIQTPGGSRVYEVISVDHI</sequence>
<dbReference type="InterPro" id="IPR036953">
    <property type="entry name" value="GreA/GreB_C_sf"/>
</dbReference>
<keyword evidence="12" id="KW-0251">Elongation factor</keyword>
<reference evidence="12" key="2">
    <citation type="submission" date="2021-04" db="EMBL/GenBank/DDBJ databases">
        <authorList>
            <person name="Gilroy R."/>
        </authorList>
    </citation>
    <scope>NUCLEOTIDE SEQUENCE</scope>
    <source>
        <strain evidence="12">CHK160-9182</strain>
    </source>
</reference>
<dbReference type="PANTHER" id="PTHR30437">
    <property type="entry name" value="TRANSCRIPTION ELONGATION FACTOR GREA"/>
    <property type="match status" value="1"/>
</dbReference>
<dbReference type="InterPro" id="IPR023459">
    <property type="entry name" value="Tscrpt_elong_fac_GreA/B_fam"/>
</dbReference>
<feature type="domain" description="Transcription elongation factor GreA/GreB C-terminal" evidence="10">
    <location>
        <begin position="83"/>
        <end position="156"/>
    </location>
</feature>
<dbReference type="GO" id="GO:0006354">
    <property type="term" value="P:DNA-templated transcription elongation"/>
    <property type="evidence" value="ECO:0007669"/>
    <property type="project" value="TreeGrafter"/>
</dbReference>
<dbReference type="PROSITE" id="PS00829">
    <property type="entry name" value="GREAB_1"/>
    <property type="match status" value="1"/>
</dbReference>
<dbReference type="HAMAP" id="MF_00105">
    <property type="entry name" value="GreA_GreB"/>
    <property type="match status" value="1"/>
</dbReference>
<dbReference type="InterPro" id="IPR028624">
    <property type="entry name" value="Tscrpt_elong_fac_GreA/B"/>
</dbReference>
<dbReference type="GO" id="GO:0070063">
    <property type="term" value="F:RNA polymerase binding"/>
    <property type="evidence" value="ECO:0007669"/>
    <property type="project" value="InterPro"/>
</dbReference>
<proteinExistence type="inferred from homology"/>